<dbReference type="Proteomes" id="UP000619260">
    <property type="component" value="Unassembled WGS sequence"/>
</dbReference>
<evidence type="ECO:0000313" key="2">
    <source>
        <dbReference type="EMBL" id="GIJ51711.1"/>
    </source>
</evidence>
<dbReference type="RefSeq" id="WP_203905104.1">
    <property type="nucleotide sequence ID" value="NZ_BOPF01000053.1"/>
</dbReference>
<reference evidence="2" key="1">
    <citation type="submission" date="2021-01" db="EMBL/GenBank/DDBJ databases">
        <title>Whole genome shotgun sequence of Virgisporangium aliadipatigenens NBRC 105644.</title>
        <authorList>
            <person name="Komaki H."/>
            <person name="Tamura T."/>
        </authorList>
    </citation>
    <scope>NUCLEOTIDE SEQUENCE</scope>
    <source>
        <strain evidence="2">NBRC 105644</strain>
    </source>
</reference>
<protein>
    <submittedName>
        <fullName evidence="2">Uncharacterized protein</fullName>
    </submittedName>
</protein>
<name>A0A8J3YXW8_9ACTN</name>
<accession>A0A8J3YXW8</accession>
<comment type="caution">
    <text evidence="2">The sequence shown here is derived from an EMBL/GenBank/DDBJ whole genome shotgun (WGS) entry which is preliminary data.</text>
</comment>
<sequence length="148" mass="16871">MSTNGVPTPTDDEHRRPDGLDDATVDALGKISKALETIERARGHLYAWHQLTGTADFELDAAVELLRQAGHKEWAERIERELIGRNVLEGRWTFQVMEEYDDGYYSAFRHTENAVRDDLAGGRRHLFEAELKMKRRTEGQPGHEIGPT</sequence>
<organism evidence="2 3">
    <name type="scientific">Virgisporangium aliadipatigenens</name>
    <dbReference type="NCBI Taxonomy" id="741659"/>
    <lineage>
        <taxon>Bacteria</taxon>
        <taxon>Bacillati</taxon>
        <taxon>Actinomycetota</taxon>
        <taxon>Actinomycetes</taxon>
        <taxon>Micromonosporales</taxon>
        <taxon>Micromonosporaceae</taxon>
        <taxon>Virgisporangium</taxon>
    </lineage>
</organism>
<feature type="region of interest" description="Disordered" evidence="1">
    <location>
        <begin position="1"/>
        <end position="22"/>
    </location>
</feature>
<keyword evidence="3" id="KW-1185">Reference proteome</keyword>
<dbReference type="EMBL" id="BOPF01000053">
    <property type="protein sequence ID" value="GIJ51711.1"/>
    <property type="molecule type" value="Genomic_DNA"/>
</dbReference>
<evidence type="ECO:0000313" key="3">
    <source>
        <dbReference type="Proteomes" id="UP000619260"/>
    </source>
</evidence>
<evidence type="ECO:0000256" key="1">
    <source>
        <dbReference type="SAM" id="MobiDB-lite"/>
    </source>
</evidence>
<gene>
    <name evidence="2" type="ORF">Val02_85970</name>
</gene>
<dbReference type="AlphaFoldDB" id="A0A8J3YXW8"/>
<proteinExistence type="predicted"/>